<dbReference type="EMBL" id="CM004390">
    <property type="protein sequence ID" value="KAG8655170.1"/>
    <property type="molecule type" value="Genomic_DNA"/>
</dbReference>
<sequence length="155" mass="17662">MRSYREEISNQTIIAKVLRSLTLKFDHVVAAIEESKDLATYSFDELMGSLQSYEARLCKSDEKNEEKVFYVKGKAASKRCGKGGYRDRGSHDKNDRANYAKEEEETKLFMAYEDSRITLVEGKCTVAIKNNNGNVKLMHNIYFVTSLIQDLLSIG</sequence>
<protein>
    <submittedName>
        <fullName evidence="1">Uncharacterized protein</fullName>
    </submittedName>
</protein>
<proteinExistence type="predicted"/>
<organism evidence="1 2">
    <name type="scientific">Manihot esculenta</name>
    <name type="common">Cassava</name>
    <name type="synonym">Jatropha manihot</name>
    <dbReference type="NCBI Taxonomy" id="3983"/>
    <lineage>
        <taxon>Eukaryota</taxon>
        <taxon>Viridiplantae</taxon>
        <taxon>Streptophyta</taxon>
        <taxon>Embryophyta</taxon>
        <taxon>Tracheophyta</taxon>
        <taxon>Spermatophyta</taxon>
        <taxon>Magnoliopsida</taxon>
        <taxon>eudicotyledons</taxon>
        <taxon>Gunneridae</taxon>
        <taxon>Pentapetalae</taxon>
        <taxon>rosids</taxon>
        <taxon>fabids</taxon>
        <taxon>Malpighiales</taxon>
        <taxon>Euphorbiaceae</taxon>
        <taxon>Crotonoideae</taxon>
        <taxon>Manihoteae</taxon>
        <taxon>Manihot</taxon>
    </lineage>
</organism>
<comment type="caution">
    <text evidence="1">The sequence shown here is derived from an EMBL/GenBank/DDBJ whole genome shotgun (WGS) entry which is preliminary data.</text>
</comment>
<gene>
    <name evidence="1" type="ORF">MANES_04G013102v8</name>
</gene>
<evidence type="ECO:0000313" key="1">
    <source>
        <dbReference type="EMBL" id="KAG8655170.1"/>
    </source>
</evidence>
<dbReference type="Proteomes" id="UP000091857">
    <property type="component" value="Chromosome 4"/>
</dbReference>
<reference evidence="2" key="1">
    <citation type="journal article" date="2016" name="Nat. Biotechnol.">
        <title>Sequencing wild and cultivated cassava and related species reveals extensive interspecific hybridization and genetic diversity.</title>
        <authorList>
            <person name="Bredeson J.V."/>
            <person name="Lyons J.B."/>
            <person name="Prochnik S.E."/>
            <person name="Wu G.A."/>
            <person name="Ha C.M."/>
            <person name="Edsinger-Gonzales E."/>
            <person name="Grimwood J."/>
            <person name="Schmutz J."/>
            <person name="Rabbi I.Y."/>
            <person name="Egesi C."/>
            <person name="Nauluvula P."/>
            <person name="Lebot V."/>
            <person name="Ndunguru J."/>
            <person name="Mkamilo G."/>
            <person name="Bart R.S."/>
            <person name="Setter T.L."/>
            <person name="Gleadow R.M."/>
            <person name="Kulakow P."/>
            <person name="Ferguson M.E."/>
            <person name="Rounsley S."/>
            <person name="Rokhsar D.S."/>
        </authorList>
    </citation>
    <scope>NUCLEOTIDE SEQUENCE [LARGE SCALE GENOMIC DNA]</scope>
    <source>
        <strain evidence="2">cv. AM560-2</strain>
    </source>
</reference>
<name>A0ACB7HSC1_MANES</name>
<accession>A0ACB7HSC1</accession>
<keyword evidence="2" id="KW-1185">Reference proteome</keyword>
<evidence type="ECO:0000313" key="2">
    <source>
        <dbReference type="Proteomes" id="UP000091857"/>
    </source>
</evidence>